<protein>
    <submittedName>
        <fullName evidence="1">Uncharacterized protein</fullName>
    </submittedName>
</protein>
<proteinExistence type="predicted"/>
<reference evidence="1 2" key="1">
    <citation type="submission" date="2019-06" db="EMBL/GenBank/DDBJ databases">
        <title>Flavobacterium sp. MaA-Y11 from geoumgang.</title>
        <authorList>
            <person name="Jeong S."/>
        </authorList>
    </citation>
    <scope>NUCLEOTIDE SEQUENCE [LARGE SCALE GENOMIC DNA]</scope>
    <source>
        <strain evidence="1 2">MaA-Y11</strain>
    </source>
</reference>
<name>A0A501Q4Q4_9FLAO</name>
<sequence length="78" mass="9354">MNTKKLIEKKDWHYYVYEENNSITLSVPIPKPNPGFDILYTLSESEKEKYLSTGIKSLENRIEDMKINFSNYEMNSWR</sequence>
<dbReference type="Proteomes" id="UP000319175">
    <property type="component" value="Unassembled WGS sequence"/>
</dbReference>
<evidence type="ECO:0000313" key="2">
    <source>
        <dbReference type="Proteomes" id="UP000319175"/>
    </source>
</evidence>
<organism evidence="1 2">
    <name type="scientific">Flavobacterium microcysteis</name>
    <dbReference type="NCBI Taxonomy" id="2596891"/>
    <lineage>
        <taxon>Bacteria</taxon>
        <taxon>Pseudomonadati</taxon>
        <taxon>Bacteroidota</taxon>
        <taxon>Flavobacteriia</taxon>
        <taxon>Flavobacteriales</taxon>
        <taxon>Flavobacteriaceae</taxon>
        <taxon>Flavobacterium</taxon>
    </lineage>
</organism>
<dbReference type="OrthoDB" id="1269134at2"/>
<dbReference type="AlphaFoldDB" id="A0A501Q4Q4"/>
<dbReference type="RefSeq" id="WP_140001473.1">
    <property type="nucleotide sequence ID" value="NZ_VFJE01000055.1"/>
</dbReference>
<comment type="caution">
    <text evidence="1">The sequence shown here is derived from an EMBL/GenBank/DDBJ whole genome shotgun (WGS) entry which is preliminary data.</text>
</comment>
<keyword evidence="2" id="KW-1185">Reference proteome</keyword>
<accession>A0A501Q4Q4</accession>
<gene>
    <name evidence="1" type="ORF">FJA49_13665</name>
</gene>
<dbReference type="EMBL" id="VFJE01000055">
    <property type="protein sequence ID" value="TPD67314.1"/>
    <property type="molecule type" value="Genomic_DNA"/>
</dbReference>
<reference evidence="1 2" key="2">
    <citation type="submission" date="2019-06" db="EMBL/GenBank/DDBJ databases">
        <authorList>
            <person name="Seo Y."/>
        </authorList>
    </citation>
    <scope>NUCLEOTIDE SEQUENCE [LARGE SCALE GENOMIC DNA]</scope>
    <source>
        <strain evidence="1 2">MaA-Y11</strain>
    </source>
</reference>
<evidence type="ECO:0000313" key="1">
    <source>
        <dbReference type="EMBL" id="TPD67314.1"/>
    </source>
</evidence>